<feature type="chain" id="PRO_5045593936" description="DUF4168 domain-containing protein" evidence="1">
    <location>
        <begin position="33"/>
        <end position="126"/>
    </location>
</feature>
<feature type="domain" description="DUF4168" evidence="2">
    <location>
        <begin position="45"/>
        <end position="120"/>
    </location>
</feature>
<comment type="caution">
    <text evidence="3">The sequence shown here is derived from an EMBL/GenBank/DDBJ whole genome shotgun (WGS) entry which is preliminary data.</text>
</comment>
<organism evidence="3 4">
    <name type="scientific">Sinisalibacter lacisalsi</name>
    <dbReference type="NCBI Taxonomy" id="1526570"/>
    <lineage>
        <taxon>Bacteria</taxon>
        <taxon>Pseudomonadati</taxon>
        <taxon>Pseudomonadota</taxon>
        <taxon>Alphaproteobacteria</taxon>
        <taxon>Rhodobacterales</taxon>
        <taxon>Roseobacteraceae</taxon>
        <taxon>Sinisalibacter</taxon>
    </lineage>
</organism>
<feature type="signal peptide" evidence="1">
    <location>
        <begin position="1"/>
        <end position="32"/>
    </location>
</feature>
<dbReference type="EMBL" id="BMGI01000003">
    <property type="protein sequence ID" value="GGD38117.1"/>
    <property type="molecule type" value="Genomic_DNA"/>
</dbReference>
<evidence type="ECO:0000313" key="4">
    <source>
        <dbReference type="Proteomes" id="UP000617355"/>
    </source>
</evidence>
<dbReference type="Proteomes" id="UP000617355">
    <property type="component" value="Unassembled WGS sequence"/>
</dbReference>
<proteinExistence type="predicted"/>
<accession>A0ABQ1QR20</accession>
<evidence type="ECO:0000259" key="2">
    <source>
        <dbReference type="Pfam" id="PF13767"/>
    </source>
</evidence>
<dbReference type="Pfam" id="PF13767">
    <property type="entry name" value="DUF4168"/>
    <property type="match status" value="1"/>
</dbReference>
<evidence type="ECO:0000256" key="1">
    <source>
        <dbReference type="SAM" id="SignalP"/>
    </source>
</evidence>
<gene>
    <name evidence="3" type="ORF">GCM10011358_22400</name>
</gene>
<evidence type="ECO:0000313" key="3">
    <source>
        <dbReference type="EMBL" id="GGD38117.1"/>
    </source>
</evidence>
<dbReference type="InterPro" id="IPR025433">
    <property type="entry name" value="DUF4168"/>
</dbReference>
<reference evidence="4" key="1">
    <citation type="journal article" date="2019" name="Int. J. Syst. Evol. Microbiol.">
        <title>The Global Catalogue of Microorganisms (GCM) 10K type strain sequencing project: providing services to taxonomists for standard genome sequencing and annotation.</title>
        <authorList>
            <consortium name="The Broad Institute Genomics Platform"/>
            <consortium name="The Broad Institute Genome Sequencing Center for Infectious Disease"/>
            <person name="Wu L."/>
            <person name="Ma J."/>
        </authorList>
    </citation>
    <scope>NUCLEOTIDE SEQUENCE [LARGE SCALE GENOMIC DNA]</scope>
    <source>
        <strain evidence="4">CGMCC 1.12922</strain>
    </source>
</reference>
<sequence length="126" mass="13731">MEYLMKFPKNLYALTLAGLIGAATPFAIPAQAQEAAPSAAEVTGDEIDAFVVAYQRVIAIEQQYAPEIAEAADPGQQDELRQEALVEQTDAVEQTPGIDVDRYVEIITIAQADPDLNTRILEKLNQ</sequence>
<name>A0ABQ1QR20_9RHOB</name>
<keyword evidence="1" id="KW-0732">Signal</keyword>
<protein>
    <recommendedName>
        <fullName evidence="2">DUF4168 domain-containing protein</fullName>
    </recommendedName>
</protein>
<keyword evidence="4" id="KW-1185">Reference proteome</keyword>